<protein>
    <submittedName>
        <fullName evidence="1">Uncharacterized protein</fullName>
    </submittedName>
</protein>
<gene>
    <name evidence="1" type="ORF">AACH10_12455</name>
</gene>
<evidence type="ECO:0000313" key="2">
    <source>
        <dbReference type="Proteomes" id="UP001365405"/>
    </source>
</evidence>
<name>A0ABU9CGS0_9BURK</name>
<evidence type="ECO:0000313" key="1">
    <source>
        <dbReference type="EMBL" id="MEK8051053.1"/>
    </source>
</evidence>
<organism evidence="1 2">
    <name type="scientific">Pseudaquabacterium inlustre</name>
    <dbReference type="NCBI Taxonomy" id="2984192"/>
    <lineage>
        <taxon>Bacteria</taxon>
        <taxon>Pseudomonadati</taxon>
        <taxon>Pseudomonadota</taxon>
        <taxon>Betaproteobacteria</taxon>
        <taxon>Burkholderiales</taxon>
        <taxon>Sphaerotilaceae</taxon>
        <taxon>Pseudaquabacterium</taxon>
    </lineage>
</organism>
<proteinExistence type="predicted"/>
<accession>A0ABU9CGS0</accession>
<dbReference type="RefSeq" id="WP_341410743.1">
    <property type="nucleotide sequence ID" value="NZ_JBBUTH010000007.1"/>
</dbReference>
<comment type="caution">
    <text evidence="1">The sequence shown here is derived from an EMBL/GenBank/DDBJ whole genome shotgun (WGS) entry which is preliminary data.</text>
</comment>
<keyword evidence="2" id="KW-1185">Reference proteome</keyword>
<dbReference type="EMBL" id="JBBUTH010000007">
    <property type="protein sequence ID" value="MEK8051053.1"/>
    <property type="molecule type" value="Genomic_DNA"/>
</dbReference>
<reference evidence="1 2" key="1">
    <citation type="submission" date="2024-04" db="EMBL/GenBank/DDBJ databases">
        <title>Novel species of the genus Ideonella isolated from streams.</title>
        <authorList>
            <person name="Lu H."/>
        </authorList>
    </citation>
    <scope>NUCLEOTIDE SEQUENCE [LARGE SCALE GENOMIC DNA]</scope>
    <source>
        <strain evidence="1 2">DXS22W</strain>
    </source>
</reference>
<dbReference type="Proteomes" id="UP001365405">
    <property type="component" value="Unassembled WGS sequence"/>
</dbReference>
<sequence length="47" mass="5072">MGDLLGSWRLAEEPFHQPVADEVPLFEAGIVAHESGRDLARCAPLVA</sequence>